<reference evidence="2 3" key="1">
    <citation type="journal article" date="2014" name="Genome Announc.">
        <title>Complete Genome Sequence of the Thermophilic Polychlorinated Biphenyl Degrader Geobacillus sp. Strain JF8 (NBRC 109937).</title>
        <authorList>
            <person name="Shintani M."/>
            <person name="Ohtsubo Y."/>
            <person name="Fukuda K."/>
            <person name="Hosoyama A."/>
            <person name="Ohji S."/>
            <person name="Yamazoe A."/>
            <person name="Fujita N."/>
            <person name="Nagata Y."/>
            <person name="Tsuda M."/>
            <person name="Hatta T."/>
            <person name="Kimbara K."/>
        </authorList>
    </citation>
    <scope>NUCLEOTIDE SEQUENCE [LARGE SCALE GENOMIC DNA]</scope>
    <source>
        <strain evidence="2 3">JF8</strain>
    </source>
</reference>
<protein>
    <recommendedName>
        <fullName evidence="1">Transcriptional coactivator p15 (PC4) C-terminal domain-containing protein</fullName>
    </recommendedName>
</protein>
<proteinExistence type="predicted"/>
<evidence type="ECO:0000313" key="3">
    <source>
        <dbReference type="Proteomes" id="UP000015500"/>
    </source>
</evidence>
<dbReference type="PATRIC" id="fig|1345697.3.peg.1323"/>
<dbReference type="HOGENOM" id="CLU_1508523_0_0_9"/>
<keyword evidence="3" id="KW-1185">Reference proteome</keyword>
<dbReference type="GO" id="GO:0006355">
    <property type="term" value="P:regulation of DNA-templated transcription"/>
    <property type="evidence" value="ECO:0007669"/>
    <property type="project" value="InterPro"/>
</dbReference>
<dbReference type="EMBL" id="CP006254">
    <property type="protein sequence ID" value="AGT31698.1"/>
    <property type="molecule type" value="Genomic_DNA"/>
</dbReference>
<dbReference type="InterPro" id="IPR003173">
    <property type="entry name" value="PC4_C"/>
</dbReference>
<name>S5ZMT5_GEOG3</name>
<feature type="domain" description="Transcriptional coactivator p15 (PC4) C-terminal" evidence="1">
    <location>
        <begin position="19"/>
        <end position="64"/>
    </location>
</feature>
<evidence type="ECO:0000313" key="2">
    <source>
        <dbReference type="EMBL" id="AGT31698.1"/>
    </source>
</evidence>
<dbReference type="Proteomes" id="UP000015500">
    <property type="component" value="Chromosome"/>
</dbReference>
<dbReference type="KEGG" id="gjf:M493_07045"/>
<dbReference type="Pfam" id="PF02229">
    <property type="entry name" value="PC4"/>
    <property type="match status" value="1"/>
</dbReference>
<dbReference type="STRING" id="1921421.M493_07045"/>
<dbReference type="AlphaFoldDB" id="S5ZMT5"/>
<sequence length="178" mass="21032">MATIQFEIKKRIATLSSSPKGWNKELNLVSWNGYPPKYDIRDWDVSHAKMGKGVTLSEAEAKELYYALKQLFEENSFKNSNVQNEDWRKRIDEWTENTPLFIQQLKNVLIFMNEKGYSVEKQRQLLTGIQSAPSEEALQYEIESISSIYPSFHREFISLVRKLESEELERLFLYICHR</sequence>
<accession>S5ZMT5</accession>
<dbReference type="Gene3D" id="2.30.31.70">
    <property type="match status" value="1"/>
</dbReference>
<dbReference type="GO" id="GO:0003677">
    <property type="term" value="F:DNA binding"/>
    <property type="evidence" value="ECO:0007669"/>
    <property type="project" value="InterPro"/>
</dbReference>
<evidence type="ECO:0000259" key="1">
    <source>
        <dbReference type="Pfam" id="PF02229"/>
    </source>
</evidence>
<gene>
    <name evidence="2" type="ORF">M493_07045</name>
</gene>
<organism evidence="2 3">
    <name type="scientific">Geobacillus genomosp. 3</name>
    <dbReference type="NCBI Taxonomy" id="1921421"/>
    <lineage>
        <taxon>Bacteria</taxon>
        <taxon>Bacillati</taxon>
        <taxon>Bacillota</taxon>
        <taxon>Bacilli</taxon>
        <taxon>Bacillales</taxon>
        <taxon>Anoxybacillaceae</taxon>
        <taxon>Geobacillus</taxon>
    </lineage>
</organism>